<dbReference type="Proteomes" id="UP000827282">
    <property type="component" value="Segment"/>
</dbReference>
<keyword evidence="2" id="KW-1185">Reference proteome</keyword>
<accession>A0AAE9BYN1</accession>
<reference evidence="1" key="1">
    <citation type="submission" date="2021-05" db="EMBL/GenBank/DDBJ databases">
        <title>Diversity, taxonomy and evolution of archaeal viruses of the class Caudoviricetes.</title>
        <authorList>
            <person name="Liu Y."/>
            <person name="Demina T.A."/>
            <person name="Roux S."/>
            <person name="Aiewsakun P."/>
            <person name="Kazlauskas D."/>
            <person name="Simmonds P."/>
            <person name="Prangishvili D."/>
            <person name="Oksanen H.M."/>
            <person name="Krupovic M."/>
        </authorList>
    </citation>
    <scope>NUCLEOTIDE SEQUENCE</scope>
    <source>
        <strain evidence="1">HRTV-29/29</strain>
    </source>
</reference>
<evidence type="ECO:0000313" key="1">
    <source>
        <dbReference type="EMBL" id="UBF23318.1"/>
    </source>
</evidence>
<organism evidence="1 2">
    <name type="scientific">Halorubrum tailed virus 29</name>
    <dbReference type="NCBI Taxonomy" id="2878010"/>
    <lineage>
        <taxon>Viruses</taxon>
        <taxon>Duplodnaviria</taxon>
        <taxon>Heunggongvirae</taxon>
        <taxon>Uroviricota</taxon>
        <taxon>Caudoviricetes</taxon>
        <taxon>Kirjokansivirales</taxon>
        <taxon>Haloferuviridae</taxon>
        <taxon>Dpdavirus</taxon>
        <taxon>Dpdavirus caudatum</taxon>
        <taxon>Dpdavirus HRTV29</taxon>
    </lineage>
</organism>
<gene>
    <name evidence="1" type="ORF">HRTV-29_gp40</name>
</gene>
<sequence length="137" mass="13731">MATRSEGEHTFDIEVLVSGEELRGYSAGEALTTGEPVGISGDYEVSASAAGEGDFIGVNLYDVASGEEAAIAGDDCEVRVEVSETVTAGDELLPDGSAAFETVATSTGSNGVAIAQEGGSSGDVIEAYIFAVQGAEA</sequence>
<name>A0AAE9BYN1_9CAUD</name>
<proteinExistence type="predicted"/>
<protein>
    <submittedName>
        <fullName evidence="1">Capsid stabilizing protein</fullName>
    </submittedName>
</protein>
<evidence type="ECO:0000313" key="2">
    <source>
        <dbReference type="Proteomes" id="UP000827282"/>
    </source>
</evidence>
<dbReference type="EMBL" id="MZ334526">
    <property type="protein sequence ID" value="UBF23318.1"/>
    <property type="molecule type" value="Genomic_DNA"/>
</dbReference>